<proteinExistence type="predicted"/>
<evidence type="ECO:0000256" key="1">
    <source>
        <dbReference type="SAM" id="SignalP"/>
    </source>
</evidence>
<evidence type="ECO:0000313" key="3">
    <source>
        <dbReference type="Proteomes" id="UP000289440"/>
    </source>
</evidence>
<reference evidence="2 3" key="1">
    <citation type="submission" date="2019-01" db="EMBL/GenBank/DDBJ databases">
        <authorList>
            <consortium name="Pathogen Informatics"/>
        </authorList>
    </citation>
    <scope>NUCLEOTIDE SEQUENCE [LARGE SCALE GENOMIC DNA]</scope>
    <source>
        <strain evidence="2 3">NCTC10166</strain>
    </source>
</reference>
<dbReference type="AlphaFoldDB" id="A0A449A541"/>
<dbReference type="NCBIfam" id="NF045838">
    <property type="entry name" value="MG289_thiam_LP"/>
    <property type="match status" value="1"/>
</dbReference>
<dbReference type="KEGG" id="mnu:NCTC10166_00326"/>
<dbReference type="Pfam" id="PF06646">
    <property type="entry name" value="CypI"/>
    <property type="match status" value="1"/>
</dbReference>
<dbReference type="InterPro" id="IPR043100">
    <property type="entry name" value="CypI_dom_II"/>
</dbReference>
<dbReference type="InterPro" id="IPR010592">
    <property type="entry name" value="CypI"/>
</dbReference>
<name>A0A449A541_9BACT</name>
<dbReference type="OrthoDB" id="401239at2"/>
<dbReference type="Proteomes" id="UP000289440">
    <property type="component" value="Chromosome"/>
</dbReference>
<feature type="signal peptide" evidence="1">
    <location>
        <begin position="1"/>
        <end position="24"/>
    </location>
</feature>
<dbReference type="InterPro" id="IPR054816">
    <property type="entry name" value="Lipoprotein_mollicutes-type_CS"/>
</dbReference>
<keyword evidence="1" id="KW-0732">Signal</keyword>
<gene>
    <name evidence="2" type="ORF">NCTC10166_00326</name>
</gene>
<protein>
    <submittedName>
        <fullName evidence="2">High affinity transport system protein p37</fullName>
    </submittedName>
</protein>
<organism evidence="2 3">
    <name type="scientific">Mesomycoplasma neurolyticum</name>
    <dbReference type="NCBI Taxonomy" id="2120"/>
    <lineage>
        <taxon>Bacteria</taxon>
        <taxon>Bacillati</taxon>
        <taxon>Mycoplasmatota</taxon>
        <taxon>Mycoplasmoidales</taxon>
        <taxon>Metamycoplasmataceae</taxon>
        <taxon>Mesomycoplasma</taxon>
    </lineage>
</organism>
<evidence type="ECO:0000313" key="2">
    <source>
        <dbReference type="EMBL" id="VEU59358.1"/>
    </source>
</evidence>
<sequence>MNKKRFLLKLLPLLAISTIPVVIASCNNEKKVIKLNIATDWFEQKSSNNAVQKYQDLFNKTMKQLYEENKEKYNGASFLELEIESNSDKNATFNNVETNKVSAGIVNISQLIDVSLENIVPYIQTLTLAFKEYGDKDMKTYKENPENFNIKKDSWINKYLSTNPHSKWRYKEEKWDGAKFQFLYDEENKKVDWYAGMITIVGTEEELKNIRKSWDDKNWSEFSKFGIVHGKKGKQVKWKLANKLFKDHFNLNDDEPIEKLEDKYKVQASGDDTYTQYIDKNKKQIFIDNMYSFAWTDPKDGDKPTTSFKLKEGVKMEVLALTNLTFYDVLIFNKSIDEKSRMLFKDTLIKLSNDKQDDFGLKSGYNGYREITDFETLKNKYKKSFS</sequence>
<feature type="chain" id="PRO_5019207402" evidence="1">
    <location>
        <begin position="25"/>
        <end position="386"/>
    </location>
</feature>
<keyword evidence="3" id="KW-1185">Reference proteome</keyword>
<dbReference type="Gene3D" id="3.40.190.190">
    <property type="entry name" value="CypI, domain 2"/>
    <property type="match status" value="1"/>
</dbReference>
<accession>A0A449A541</accession>
<dbReference type="InterPro" id="IPR043099">
    <property type="entry name" value="CypI_dom_I"/>
</dbReference>
<dbReference type="RefSeq" id="WP_129719753.1">
    <property type="nucleotide sequence ID" value="NZ_LR214951.1"/>
</dbReference>
<dbReference type="EMBL" id="LR214951">
    <property type="protein sequence ID" value="VEU59358.1"/>
    <property type="molecule type" value="Genomic_DNA"/>
</dbReference>
<dbReference type="Gene3D" id="3.40.190.180">
    <property type="entry name" value="Cypl, domain I"/>
    <property type="match status" value="1"/>
</dbReference>
<dbReference type="PROSITE" id="PS51257">
    <property type="entry name" value="PROKAR_LIPOPROTEIN"/>
    <property type="match status" value="1"/>
</dbReference>
<dbReference type="NCBIfam" id="NF045726">
    <property type="entry name" value="XXplasma_LP"/>
    <property type="match status" value="1"/>
</dbReference>